<feature type="signal peptide" evidence="1">
    <location>
        <begin position="1"/>
        <end position="22"/>
    </location>
</feature>
<accession>A0A9X2C165</accession>
<evidence type="ECO:0008006" key="4">
    <source>
        <dbReference type="Google" id="ProtNLM"/>
    </source>
</evidence>
<dbReference type="Proteomes" id="UP001139353">
    <property type="component" value="Unassembled WGS sequence"/>
</dbReference>
<organism evidence="2 3">
    <name type="scientific">Scleromatobacter humisilvae</name>
    <dbReference type="NCBI Taxonomy" id="2897159"/>
    <lineage>
        <taxon>Bacteria</taxon>
        <taxon>Pseudomonadati</taxon>
        <taxon>Pseudomonadota</taxon>
        <taxon>Betaproteobacteria</taxon>
        <taxon>Burkholderiales</taxon>
        <taxon>Sphaerotilaceae</taxon>
        <taxon>Scleromatobacter</taxon>
    </lineage>
</organism>
<protein>
    <recommendedName>
        <fullName evidence="4">Lipoprotein</fullName>
    </recommendedName>
</protein>
<dbReference type="AlphaFoldDB" id="A0A9X2C165"/>
<dbReference type="EMBL" id="JAJLJH010000001">
    <property type="protein sequence ID" value="MCK9685459.1"/>
    <property type="molecule type" value="Genomic_DNA"/>
</dbReference>
<sequence>MAIDARMRAALFAVLVSLGACATDATPDLAAFLERRATCDHLRGEIPDPPDPARMREIEQQTAQTCAGTDAQLAALKTRYRDDPVVSKQLAEFEPRIEAK</sequence>
<evidence type="ECO:0000313" key="3">
    <source>
        <dbReference type="Proteomes" id="UP001139353"/>
    </source>
</evidence>
<keyword evidence="1" id="KW-0732">Signal</keyword>
<dbReference type="RefSeq" id="WP_275681461.1">
    <property type="nucleotide sequence ID" value="NZ_JAJLJH010000001.1"/>
</dbReference>
<evidence type="ECO:0000313" key="2">
    <source>
        <dbReference type="EMBL" id="MCK9685459.1"/>
    </source>
</evidence>
<comment type="caution">
    <text evidence="2">The sequence shown here is derived from an EMBL/GenBank/DDBJ whole genome shotgun (WGS) entry which is preliminary data.</text>
</comment>
<evidence type="ECO:0000256" key="1">
    <source>
        <dbReference type="SAM" id="SignalP"/>
    </source>
</evidence>
<name>A0A9X2C165_9BURK</name>
<gene>
    <name evidence="2" type="ORF">LPC04_07030</name>
</gene>
<dbReference type="PROSITE" id="PS51257">
    <property type="entry name" value="PROKAR_LIPOPROTEIN"/>
    <property type="match status" value="1"/>
</dbReference>
<reference evidence="2" key="1">
    <citation type="submission" date="2021-11" db="EMBL/GenBank/DDBJ databases">
        <title>BS-T2-15 a new species belonging to the Comamonadaceae family isolated from the soil of a French oak forest.</title>
        <authorList>
            <person name="Mieszkin S."/>
            <person name="Alain K."/>
        </authorList>
    </citation>
    <scope>NUCLEOTIDE SEQUENCE</scope>
    <source>
        <strain evidence="2">BS-T2-15</strain>
    </source>
</reference>
<feature type="chain" id="PRO_5040782373" description="Lipoprotein" evidence="1">
    <location>
        <begin position="23"/>
        <end position="100"/>
    </location>
</feature>
<keyword evidence="3" id="KW-1185">Reference proteome</keyword>
<proteinExistence type="predicted"/>